<evidence type="ECO:0000256" key="1">
    <source>
        <dbReference type="ARBA" id="ARBA00004496"/>
    </source>
</evidence>
<feature type="binding site" evidence="12">
    <location>
        <position position="92"/>
    </location>
    <ligand>
        <name>Zn(2+)</name>
        <dbReference type="ChEBI" id="CHEBI:29105"/>
    </ligand>
</feature>
<keyword evidence="4 9" id="KW-0378">Hydrolase</keyword>
<dbReference type="GO" id="GO:0005737">
    <property type="term" value="C:cytoplasm"/>
    <property type="evidence" value="ECO:0007669"/>
    <property type="project" value="UniProtKB-SubCell"/>
</dbReference>
<dbReference type="GO" id="GO:0005975">
    <property type="term" value="P:carbohydrate metabolic process"/>
    <property type="evidence" value="ECO:0007669"/>
    <property type="project" value="InterPro"/>
</dbReference>
<evidence type="ECO:0000256" key="12">
    <source>
        <dbReference type="PIRSR" id="PIRSR004682-4"/>
    </source>
</evidence>
<dbReference type="InterPro" id="IPR004446">
    <property type="entry name" value="Heptose_bisP_phosphatase"/>
</dbReference>
<evidence type="ECO:0000256" key="4">
    <source>
        <dbReference type="ARBA" id="ARBA00022801"/>
    </source>
</evidence>
<dbReference type="Gene3D" id="3.40.50.1000">
    <property type="entry name" value="HAD superfamily/HAD-like"/>
    <property type="match status" value="1"/>
</dbReference>
<dbReference type="FunFam" id="3.40.50.1000:FF:000037">
    <property type="entry name" value="D,D-heptose 1,7-bisphosphate phosphatase"/>
    <property type="match status" value="1"/>
</dbReference>
<dbReference type="PANTHER" id="PTHR42891:SF1">
    <property type="entry name" value="D-GLYCERO-BETA-D-MANNO-HEPTOSE-1,7-BISPHOSPHATE 7-PHOSPHATASE"/>
    <property type="match status" value="1"/>
</dbReference>
<evidence type="ECO:0000256" key="11">
    <source>
        <dbReference type="PIRSR" id="PIRSR004682-3"/>
    </source>
</evidence>
<proteinExistence type="inferred from homology"/>
<comment type="cofactor">
    <cofactor evidence="12">
        <name>Mg(2+)</name>
        <dbReference type="ChEBI" id="CHEBI:18420"/>
    </cofactor>
</comment>
<keyword evidence="12" id="KW-0460">Magnesium</keyword>
<dbReference type="SUPFAM" id="SSF56784">
    <property type="entry name" value="HAD-like"/>
    <property type="match status" value="1"/>
</dbReference>
<keyword evidence="2 9" id="KW-0963">Cytoplasm</keyword>
<accession>A0A4Z1A4N8</accession>
<dbReference type="GO" id="GO:0016791">
    <property type="term" value="F:phosphatase activity"/>
    <property type="evidence" value="ECO:0007669"/>
    <property type="project" value="InterPro"/>
</dbReference>
<dbReference type="InterPro" id="IPR023214">
    <property type="entry name" value="HAD_sf"/>
</dbReference>
<evidence type="ECO:0000313" key="14">
    <source>
        <dbReference type="Proteomes" id="UP000297567"/>
    </source>
</evidence>
<dbReference type="NCBIfam" id="TIGR00213">
    <property type="entry name" value="GmhB_yaeD"/>
    <property type="match status" value="1"/>
</dbReference>
<dbReference type="CDD" id="cd07503">
    <property type="entry name" value="HAD_HisB-N"/>
    <property type="match status" value="1"/>
</dbReference>
<feature type="binding site" evidence="12">
    <location>
        <position position="136"/>
    </location>
    <ligand>
        <name>Mg(2+)</name>
        <dbReference type="ChEBI" id="CHEBI:18420"/>
    </ligand>
</feature>
<evidence type="ECO:0000256" key="2">
    <source>
        <dbReference type="ARBA" id="ARBA00022490"/>
    </source>
</evidence>
<evidence type="ECO:0000256" key="7">
    <source>
        <dbReference type="ARBA" id="ARBA00031828"/>
    </source>
</evidence>
<evidence type="ECO:0000256" key="3">
    <source>
        <dbReference type="ARBA" id="ARBA00022723"/>
    </source>
</evidence>
<feature type="active site" description="Nucleophile" evidence="10">
    <location>
        <position position="11"/>
    </location>
</feature>
<gene>
    <name evidence="13" type="ORF">EHQ62_00070</name>
</gene>
<evidence type="ECO:0000313" key="13">
    <source>
        <dbReference type="EMBL" id="TGL77319.1"/>
    </source>
</evidence>
<dbReference type="NCBIfam" id="TIGR01662">
    <property type="entry name" value="HAD-SF-IIIA"/>
    <property type="match status" value="1"/>
</dbReference>
<dbReference type="PANTHER" id="PTHR42891">
    <property type="entry name" value="D-GLYCERO-BETA-D-MANNO-HEPTOSE-1,7-BISPHOSPHATE 7-PHOSPHATASE"/>
    <property type="match status" value="1"/>
</dbReference>
<dbReference type="GO" id="GO:0046872">
    <property type="term" value="F:metal ion binding"/>
    <property type="evidence" value="ECO:0007669"/>
    <property type="project" value="UniProtKB-KW"/>
</dbReference>
<feature type="active site" description="Proton donor" evidence="10">
    <location>
        <position position="13"/>
    </location>
</feature>
<dbReference type="InterPro" id="IPR036412">
    <property type="entry name" value="HAD-like_sf"/>
</dbReference>
<evidence type="ECO:0000256" key="9">
    <source>
        <dbReference type="PIRNR" id="PIRNR004682"/>
    </source>
</evidence>
<feature type="binding site" evidence="12">
    <location>
        <position position="13"/>
    </location>
    <ligand>
        <name>Mg(2+)</name>
        <dbReference type="ChEBI" id="CHEBI:18420"/>
    </ligand>
</feature>
<keyword evidence="6 9" id="KW-0119">Carbohydrate metabolism</keyword>
<feature type="site" description="Contributes to substrate recognition" evidence="11">
    <location>
        <position position="110"/>
    </location>
</feature>
<reference evidence="13" key="1">
    <citation type="journal article" date="2019" name="PLoS Negl. Trop. Dis.">
        <title>Revisiting the worldwide diversity of Leptospira species in the environment.</title>
        <authorList>
            <person name="Vincent A.T."/>
            <person name="Schiettekatte O."/>
            <person name="Bourhy P."/>
            <person name="Veyrier F.J."/>
            <person name="Picardeau M."/>
        </authorList>
    </citation>
    <scope>NUCLEOTIDE SEQUENCE [LARGE SCALE GENOMIC DNA]</scope>
    <source>
        <strain evidence="13">201702451</strain>
    </source>
</reference>
<comment type="similarity">
    <text evidence="8 9">Belongs to the gmhB family.</text>
</comment>
<dbReference type="InterPro" id="IPR006543">
    <property type="entry name" value="Histidinol-phos"/>
</dbReference>
<dbReference type="InterPro" id="IPR006549">
    <property type="entry name" value="HAD-SF_hydro_IIIA"/>
</dbReference>
<keyword evidence="5 12" id="KW-0862">Zinc</keyword>
<feature type="site" description="Stabilizes the phosphoryl group" evidence="11">
    <location>
        <position position="111"/>
    </location>
</feature>
<sequence length="183" mass="21051">MTNLTRALFLDRDGVVNLDYDYVHRVEDFVFQDGIFELCQLANAKGYLIFIITNQAGIGRGYYSERDFLILTKWMLSEFKKKNCNIRKVFFCPYHPEHAKGKYKRNSFFRKPNPGMILKAARRYSLDLSKSVLVGDQISDIDAGINAGINTNILILSQKNENQLSHSSFVSVGSLRESFPYFI</sequence>
<protein>
    <recommendedName>
        <fullName evidence="7 9">D,D-heptose 1,7-bisphosphate phosphatase</fullName>
        <ecNumber evidence="9">3.1.3.-</ecNumber>
    </recommendedName>
</protein>
<dbReference type="Pfam" id="PF13242">
    <property type="entry name" value="Hydrolase_like"/>
    <property type="match status" value="1"/>
</dbReference>
<dbReference type="PIRSF" id="PIRSF004682">
    <property type="entry name" value="GmhB"/>
    <property type="match status" value="1"/>
</dbReference>
<dbReference type="AlphaFoldDB" id="A0A4Z1A4N8"/>
<name>A0A4Z1A4N8_9LEPT</name>
<comment type="cofactor">
    <cofactor evidence="12">
        <name>Zn(2+)</name>
        <dbReference type="ChEBI" id="CHEBI:29105"/>
    </cofactor>
</comment>
<dbReference type="EC" id="3.1.3.-" evidence="9"/>
<dbReference type="NCBIfam" id="TIGR01656">
    <property type="entry name" value="Histidinol-ppas"/>
    <property type="match status" value="1"/>
</dbReference>
<evidence type="ECO:0000256" key="5">
    <source>
        <dbReference type="ARBA" id="ARBA00022833"/>
    </source>
</evidence>
<comment type="caution">
    <text evidence="13">The sequence shown here is derived from an EMBL/GenBank/DDBJ whole genome shotgun (WGS) entry which is preliminary data.</text>
</comment>
<evidence type="ECO:0000256" key="10">
    <source>
        <dbReference type="PIRSR" id="PIRSR004682-1"/>
    </source>
</evidence>
<feature type="site" description="Stabilizes the phosphoryl group" evidence="11">
    <location>
        <position position="53"/>
    </location>
</feature>
<organism evidence="13 14">
    <name type="scientific">Leptospira jelokensis</name>
    <dbReference type="NCBI Taxonomy" id="2484931"/>
    <lineage>
        <taxon>Bacteria</taxon>
        <taxon>Pseudomonadati</taxon>
        <taxon>Spirochaetota</taxon>
        <taxon>Spirochaetia</taxon>
        <taxon>Leptospirales</taxon>
        <taxon>Leptospiraceae</taxon>
        <taxon>Leptospira</taxon>
    </lineage>
</organism>
<comment type="subcellular location">
    <subcellularLocation>
        <location evidence="1 9">Cytoplasm</location>
    </subcellularLocation>
</comment>
<evidence type="ECO:0000256" key="6">
    <source>
        <dbReference type="ARBA" id="ARBA00023277"/>
    </source>
</evidence>
<keyword evidence="3 12" id="KW-0479">Metal-binding</keyword>
<feature type="binding site" evidence="12">
    <location>
        <position position="11"/>
    </location>
    <ligand>
        <name>Mg(2+)</name>
        <dbReference type="ChEBI" id="CHEBI:18420"/>
    </ligand>
</feature>
<dbReference type="EMBL" id="RQGH01000002">
    <property type="protein sequence ID" value="TGL77319.1"/>
    <property type="molecule type" value="Genomic_DNA"/>
</dbReference>
<dbReference type="RefSeq" id="WP_135640268.1">
    <property type="nucleotide sequence ID" value="NZ_RQGH01000002.1"/>
</dbReference>
<keyword evidence="14" id="KW-1185">Reference proteome</keyword>
<dbReference type="Proteomes" id="UP000297567">
    <property type="component" value="Unassembled WGS sequence"/>
</dbReference>
<evidence type="ECO:0000256" key="8">
    <source>
        <dbReference type="ARBA" id="ARBA00061616"/>
    </source>
</evidence>